<comment type="caution">
    <text evidence="4">The sequence shown here is derived from an EMBL/GenBank/DDBJ whole genome shotgun (WGS) entry which is preliminary data.</text>
</comment>
<dbReference type="NCBIfam" id="NF009150">
    <property type="entry name" value="PRK12497.1-3"/>
    <property type="match status" value="1"/>
</dbReference>
<dbReference type="Proteomes" id="UP000554144">
    <property type="component" value="Unassembled WGS sequence"/>
</dbReference>
<sequence length="160" mass="18120">MDDETLPYQLARAAQQKTIRARRRKQALPPTTAATGTEPQWSPSQKTGRRAEELACQYLQARGLVVLARNLHSKTGEIDLIANDHGILVFIEVRHRCSRRYGGAAASVNRDKQQRLTRTAQYFLPMLARRFFRGRVPACRFDVVAVEPLSLSWIRGAFGE</sequence>
<evidence type="ECO:0000256" key="2">
    <source>
        <dbReference type="HAMAP-Rule" id="MF_00048"/>
    </source>
</evidence>
<comment type="similarity">
    <text evidence="1 2">Belongs to the UPF0102 family.</text>
</comment>
<name>A0A853GMJ7_9BURK</name>
<dbReference type="RefSeq" id="WP_130038588.1">
    <property type="nucleotide sequence ID" value="NZ_JACCEV010000001.1"/>
</dbReference>
<dbReference type="OrthoDB" id="9794876at2"/>
<reference evidence="4 5" key="1">
    <citation type="submission" date="2020-07" db="EMBL/GenBank/DDBJ databases">
        <title>Taxonomic revisions and descriptions of new bacterial species based on genomic comparisons in the high-G+C-content subgroup of the family Alcaligenaceae.</title>
        <authorList>
            <person name="Szabo A."/>
            <person name="Felfoldi T."/>
        </authorList>
    </citation>
    <scope>NUCLEOTIDE SEQUENCE [LARGE SCALE GENOMIC DNA]</scope>
    <source>
        <strain evidence="4 5">DSM 25667</strain>
    </source>
</reference>
<evidence type="ECO:0000313" key="4">
    <source>
        <dbReference type="EMBL" id="NYT84228.1"/>
    </source>
</evidence>
<evidence type="ECO:0000313" key="5">
    <source>
        <dbReference type="Proteomes" id="UP000554144"/>
    </source>
</evidence>
<dbReference type="InterPro" id="IPR011335">
    <property type="entry name" value="Restrct_endonuc-II-like"/>
</dbReference>
<dbReference type="Gene3D" id="3.40.1350.10">
    <property type="match status" value="1"/>
</dbReference>
<dbReference type="GO" id="GO:0003676">
    <property type="term" value="F:nucleic acid binding"/>
    <property type="evidence" value="ECO:0007669"/>
    <property type="project" value="InterPro"/>
</dbReference>
<protein>
    <recommendedName>
        <fullName evidence="2">UPF0102 protein H0A62_01310</fullName>
    </recommendedName>
</protein>
<dbReference type="AlphaFoldDB" id="A0A853GMJ7"/>
<keyword evidence="5" id="KW-1185">Reference proteome</keyword>
<dbReference type="SUPFAM" id="SSF52980">
    <property type="entry name" value="Restriction endonuclease-like"/>
    <property type="match status" value="1"/>
</dbReference>
<dbReference type="InterPro" id="IPR011856">
    <property type="entry name" value="tRNA_endonuc-like_dom_sf"/>
</dbReference>
<dbReference type="HAMAP" id="MF_00048">
    <property type="entry name" value="UPF0102"/>
    <property type="match status" value="1"/>
</dbReference>
<dbReference type="PANTHER" id="PTHR34039:SF1">
    <property type="entry name" value="UPF0102 PROTEIN YRAN"/>
    <property type="match status" value="1"/>
</dbReference>
<dbReference type="PANTHER" id="PTHR34039">
    <property type="entry name" value="UPF0102 PROTEIN YRAN"/>
    <property type="match status" value="1"/>
</dbReference>
<feature type="compositionally biased region" description="Polar residues" evidence="3">
    <location>
        <begin position="32"/>
        <end position="46"/>
    </location>
</feature>
<proteinExistence type="inferred from homology"/>
<organism evidence="4 5">
    <name type="scientific">Pollutimonas harenae</name>
    <dbReference type="NCBI Taxonomy" id="657015"/>
    <lineage>
        <taxon>Bacteria</taxon>
        <taxon>Pseudomonadati</taxon>
        <taxon>Pseudomonadota</taxon>
        <taxon>Betaproteobacteria</taxon>
        <taxon>Burkholderiales</taxon>
        <taxon>Alcaligenaceae</taxon>
        <taxon>Pollutimonas</taxon>
    </lineage>
</organism>
<gene>
    <name evidence="4" type="ORF">H0A62_01310</name>
</gene>
<evidence type="ECO:0000256" key="3">
    <source>
        <dbReference type="SAM" id="MobiDB-lite"/>
    </source>
</evidence>
<dbReference type="Pfam" id="PF02021">
    <property type="entry name" value="UPF0102"/>
    <property type="match status" value="1"/>
</dbReference>
<evidence type="ECO:0000256" key="1">
    <source>
        <dbReference type="ARBA" id="ARBA00006738"/>
    </source>
</evidence>
<feature type="region of interest" description="Disordered" evidence="3">
    <location>
        <begin position="19"/>
        <end position="47"/>
    </location>
</feature>
<accession>A0A853GMJ7</accession>
<dbReference type="CDD" id="cd20736">
    <property type="entry name" value="PoNe_Nuclease"/>
    <property type="match status" value="1"/>
</dbReference>
<dbReference type="EMBL" id="JACCEV010000001">
    <property type="protein sequence ID" value="NYT84228.1"/>
    <property type="molecule type" value="Genomic_DNA"/>
</dbReference>
<dbReference type="InterPro" id="IPR003509">
    <property type="entry name" value="UPF0102_YraN-like"/>
</dbReference>
<dbReference type="NCBIfam" id="TIGR00252">
    <property type="entry name" value="YraN family protein"/>
    <property type="match status" value="1"/>
</dbReference>